<evidence type="ECO:0000313" key="3">
    <source>
        <dbReference type="EMBL" id="MEE6263202.1"/>
    </source>
</evidence>
<dbReference type="SUPFAM" id="SSF55961">
    <property type="entry name" value="Bet v1-like"/>
    <property type="match status" value="1"/>
</dbReference>
<dbReference type="EMBL" id="JAZGQK010000035">
    <property type="protein sequence ID" value="MEE6263202.1"/>
    <property type="molecule type" value="Genomic_DNA"/>
</dbReference>
<reference evidence="3 4" key="1">
    <citation type="submission" date="2024-01" db="EMBL/GenBank/DDBJ databases">
        <title>Genome insights into Plantactinospora sonchi sp. nov.</title>
        <authorList>
            <person name="Wang L."/>
        </authorList>
    </citation>
    <scope>NUCLEOTIDE SEQUENCE [LARGE SCALE GENOMIC DNA]</scope>
    <source>
        <strain evidence="3 4">NEAU-QY2</strain>
    </source>
</reference>
<accession>A0ABU7S322</accession>
<sequence length="307" mass="32927">MTVRHEDPVATGREPGTAHDNGGSAVTAVEITDILVRHCGLDAGAAAATPTASLEELGMDSLALLELQAVVADRYRAQIPEQATRLSITEIAELVARQLDPEPPDPGPSAAGASDAGSRAAAPTAGATPGTGSATAPSPRPGAAGRPGHTENGVLIAAPLDLVWDLTNDVAGWTGLFTEYQSVQIIEEHGDTVRFRLTMYPDDNGVVWSWVSERTVDPVRREVHARRVETGPFEYMRIHWRYHEVPGGTRMTWTQDFEMRPTAPVTTAQMTDRINANSRIQLDIIRDKIERIAAELAATAPGGTDDE</sequence>
<dbReference type="PROSITE" id="PS50075">
    <property type="entry name" value="CARRIER"/>
    <property type="match status" value="1"/>
</dbReference>
<dbReference type="Pfam" id="PF00550">
    <property type="entry name" value="PP-binding"/>
    <property type="match status" value="1"/>
</dbReference>
<feature type="region of interest" description="Disordered" evidence="1">
    <location>
        <begin position="1"/>
        <end position="23"/>
    </location>
</feature>
<evidence type="ECO:0000313" key="4">
    <source>
        <dbReference type="Proteomes" id="UP001332243"/>
    </source>
</evidence>
<evidence type="ECO:0000256" key="1">
    <source>
        <dbReference type="SAM" id="MobiDB-lite"/>
    </source>
</evidence>
<feature type="domain" description="Carrier" evidence="2">
    <location>
        <begin position="25"/>
        <end position="102"/>
    </location>
</feature>
<dbReference type="Proteomes" id="UP001332243">
    <property type="component" value="Unassembled WGS sequence"/>
</dbReference>
<comment type="caution">
    <text evidence="3">The sequence shown here is derived from an EMBL/GenBank/DDBJ whole genome shotgun (WGS) entry which is preliminary data.</text>
</comment>
<dbReference type="InterPro" id="IPR023393">
    <property type="entry name" value="START-like_dom_sf"/>
</dbReference>
<dbReference type="CDD" id="cd08860">
    <property type="entry name" value="TcmN_ARO-CYC_like"/>
    <property type="match status" value="1"/>
</dbReference>
<organism evidence="3 4">
    <name type="scientific">Plantactinospora sonchi</name>
    <dbReference type="NCBI Taxonomy" id="1544735"/>
    <lineage>
        <taxon>Bacteria</taxon>
        <taxon>Bacillati</taxon>
        <taxon>Actinomycetota</taxon>
        <taxon>Actinomycetes</taxon>
        <taxon>Micromonosporales</taxon>
        <taxon>Micromonosporaceae</taxon>
        <taxon>Plantactinospora</taxon>
    </lineage>
</organism>
<name>A0ABU7S322_9ACTN</name>
<dbReference type="Gene3D" id="3.30.530.20">
    <property type="match status" value="1"/>
</dbReference>
<dbReference type="Pfam" id="PF03364">
    <property type="entry name" value="Polyketide_cyc"/>
    <property type="match status" value="1"/>
</dbReference>
<proteinExistence type="predicted"/>
<feature type="compositionally biased region" description="Low complexity" evidence="1">
    <location>
        <begin position="108"/>
        <end position="147"/>
    </location>
</feature>
<dbReference type="SUPFAM" id="SSF47336">
    <property type="entry name" value="ACP-like"/>
    <property type="match status" value="1"/>
</dbReference>
<feature type="region of interest" description="Disordered" evidence="1">
    <location>
        <begin position="99"/>
        <end position="150"/>
    </location>
</feature>
<dbReference type="Gene3D" id="1.10.1200.10">
    <property type="entry name" value="ACP-like"/>
    <property type="match status" value="1"/>
</dbReference>
<dbReference type="InterPro" id="IPR036736">
    <property type="entry name" value="ACP-like_sf"/>
</dbReference>
<keyword evidence="4" id="KW-1185">Reference proteome</keyword>
<dbReference type="InterPro" id="IPR009081">
    <property type="entry name" value="PP-bd_ACP"/>
</dbReference>
<gene>
    <name evidence="3" type="ORF">V1633_32465</name>
</gene>
<dbReference type="RefSeq" id="WP_331218141.1">
    <property type="nucleotide sequence ID" value="NZ_JAZGQK010000035.1"/>
</dbReference>
<evidence type="ECO:0000259" key="2">
    <source>
        <dbReference type="PROSITE" id="PS50075"/>
    </source>
</evidence>
<dbReference type="InterPro" id="IPR005031">
    <property type="entry name" value="COQ10_START"/>
</dbReference>
<protein>
    <submittedName>
        <fullName evidence="3">SRPBCC family protein</fullName>
    </submittedName>
</protein>